<dbReference type="EMBL" id="MZZM01000012">
    <property type="protein sequence ID" value="ORJ62759.1"/>
    <property type="molecule type" value="Genomic_DNA"/>
</dbReference>
<keyword evidence="2" id="KW-1185">Reference proteome</keyword>
<evidence type="ECO:0000313" key="2">
    <source>
        <dbReference type="Proteomes" id="UP000193040"/>
    </source>
</evidence>
<protein>
    <submittedName>
        <fullName evidence="1">Uncharacterized protein</fullName>
    </submittedName>
</protein>
<proteinExistence type="predicted"/>
<comment type="caution">
    <text evidence="1">The sequence shown here is derived from an EMBL/GenBank/DDBJ whole genome shotgun (WGS) entry which is preliminary data.</text>
</comment>
<evidence type="ECO:0000313" key="1">
    <source>
        <dbReference type="EMBL" id="ORJ62759.1"/>
    </source>
</evidence>
<dbReference type="RefSeq" id="WP_084949269.1">
    <property type="nucleotide sequence ID" value="NZ_MZZM01000012.1"/>
</dbReference>
<reference evidence="1 2" key="1">
    <citation type="submission" date="2017-03" db="EMBL/GenBank/DDBJ databases">
        <title>Genomic insights into Mycobacterium simiae human colonization.</title>
        <authorList>
            <person name="Steffani J.L."/>
            <person name="Brunck M.E."/>
            <person name="Cruz E."/>
            <person name="Montiel R."/>
            <person name="Barona F."/>
        </authorList>
    </citation>
    <scope>NUCLEOTIDE SEQUENCE [LARGE SCALE GENOMIC DNA]</scope>
    <source>
        <strain evidence="1 2">MsiGto</strain>
    </source>
</reference>
<organism evidence="1 2">
    <name type="scientific">Mycobacterium simiae</name>
    <name type="common">Mycobacterium habana</name>
    <dbReference type="NCBI Taxonomy" id="1784"/>
    <lineage>
        <taxon>Bacteria</taxon>
        <taxon>Bacillati</taxon>
        <taxon>Actinomycetota</taxon>
        <taxon>Actinomycetes</taxon>
        <taxon>Mycobacteriales</taxon>
        <taxon>Mycobacteriaceae</taxon>
        <taxon>Mycobacterium</taxon>
        <taxon>Mycobacterium simiae complex</taxon>
    </lineage>
</organism>
<sequence>MSQRIEFEISRQPAALELSRREWTPGPGVGPAGVWIAAVVRDAAGHDYWGVRGCDDYITGMTHVVSPFCGFRTLRKGLDATPSHLFAEYSTIDWYEPFDYVNDSEQLQLLYSSGRIMRDGNGFDWSDASDRWQLHSNPVSDVVVVHVPQQPGVAEQFYYRHQLMHSVGTVDGIEVSGYTHQDYAYGPPGTTYTDLPIVRTLQGLWVSWLQEYPDGQVGGGHFWRGREGLQFGPGYQLKNGATTVHDDVVVVPGFDGDGNIVSMDVTMGADCYSFVFDTKGSPYHVFGHLVSDPSGRRPARSWCWVEYESGLMTPEIFDLMMKPFRLVRGL</sequence>
<accession>A0A1X0YCD5</accession>
<name>A0A1X0YCD5_MYCSI</name>
<gene>
    <name evidence="1" type="ORF">B5M45_06990</name>
</gene>
<dbReference type="Proteomes" id="UP000193040">
    <property type="component" value="Unassembled WGS sequence"/>
</dbReference>
<dbReference type="AlphaFoldDB" id="A0A1X0YCD5"/>
<dbReference type="STRING" id="1784.VC42_09305"/>